<evidence type="ECO:0008006" key="3">
    <source>
        <dbReference type="Google" id="ProtNLM"/>
    </source>
</evidence>
<evidence type="ECO:0000313" key="2">
    <source>
        <dbReference type="Proteomes" id="UP001314263"/>
    </source>
</evidence>
<proteinExistence type="predicted"/>
<comment type="caution">
    <text evidence="1">The sequence shown here is derived from an EMBL/GenBank/DDBJ whole genome shotgun (WGS) entry which is preliminary data.</text>
</comment>
<accession>A0AAV1HTA0</accession>
<dbReference type="AlphaFoldDB" id="A0AAV1HTA0"/>
<dbReference type="EMBL" id="CAUYUE010000002">
    <property type="protein sequence ID" value="CAK0739440.1"/>
    <property type="molecule type" value="Genomic_DNA"/>
</dbReference>
<name>A0AAV1HTA0_9CHLO</name>
<organism evidence="1 2">
    <name type="scientific">Coccomyxa viridis</name>
    <dbReference type="NCBI Taxonomy" id="1274662"/>
    <lineage>
        <taxon>Eukaryota</taxon>
        <taxon>Viridiplantae</taxon>
        <taxon>Chlorophyta</taxon>
        <taxon>core chlorophytes</taxon>
        <taxon>Trebouxiophyceae</taxon>
        <taxon>Trebouxiophyceae incertae sedis</taxon>
        <taxon>Coccomyxaceae</taxon>
        <taxon>Coccomyxa</taxon>
    </lineage>
</organism>
<dbReference type="Proteomes" id="UP001314263">
    <property type="component" value="Unassembled WGS sequence"/>
</dbReference>
<reference evidence="1 2" key="1">
    <citation type="submission" date="2023-10" db="EMBL/GenBank/DDBJ databases">
        <authorList>
            <person name="Maclean D."/>
            <person name="Macfadyen A."/>
        </authorList>
    </citation>
    <scope>NUCLEOTIDE SEQUENCE [LARGE SCALE GENOMIC DNA]</scope>
</reference>
<protein>
    <recommendedName>
        <fullName evidence="3">Secreted protein</fullName>
    </recommendedName>
</protein>
<sequence length="91" mass="10280">MWTTHVPGYTSAFTAFLALSTSSPSSFGKRRTSLRPTFYWSANCIGCRLGLKQGCNHGSHTSTGLHERRFQQLCDSACTRQDVQLDRRYQC</sequence>
<gene>
    <name evidence="1" type="ORF">CVIRNUC_001166</name>
</gene>
<evidence type="ECO:0000313" key="1">
    <source>
        <dbReference type="EMBL" id="CAK0739440.1"/>
    </source>
</evidence>
<keyword evidence="2" id="KW-1185">Reference proteome</keyword>